<keyword evidence="11" id="KW-1185">Reference proteome</keyword>
<evidence type="ECO:0000256" key="7">
    <source>
        <dbReference type="ARBA" id="ARBA00023136"/>
    </source>
</evidence>
<feature type="transmembrane region" description="Helical" evidence="8">
    <location>
        <begin position="184"/>
        <end position="204"/>
    </location>
</feature>
<evidence type="ECO:0000256" key="1">
    <source>
        <dbReference type="ARBA" id="ARBA00004653"/>
    </source>
</evidence>
<evidence type="ECO:0000313" key="11">
    <source>
        <dbReference type="Proteomes" id="UP001152320"/>
    </source>
</evidence>
<comment type="caution">
    <text evidence="10">The sequence shown here is derived from an EMBL/GenBank/DDBJ whole genome shotgun (WGS) entry which is preliminary data.</text>
</comment>
<dbReference type="AlphaFoldDB" id="A0A9Q1BLI0"/>
<proteinExistence type="inferred from homology"/>
<dbReference type="PANTHER" id="PTHR12892">
    <property type="entry name" value="FGF RECEPTOR ACTIVATING PROTEIN 1"/>
    <property type="match status" value="1"/>
</dbReference>
<organism evidence="10 11">
    <name type="scientific">Holothuria leucospilota</name>
    <name type="common">Black long sea cucumber</name>
    <name type="synonym">Mertensiothuria leucospilota</name>
    <dbReference type="NCBI Taxonomy" id="206669"/>
    <lineage>
        <taxon>Eukaryota</taxon>
        <taxon>Metazoa</taxon>
        <taxon>Echinodermata</taxon>
        <taxon>Eleutherozoa</taxon>
        <taxon>Echinozoa</taxon>
        <taxon>Holothuroidea</taxon>
        <taxon>Aspidochirotacea</taxon>
        <taxon>Aspidochirotida</taxon>
        <taxon>Holothuriidae</taxon>
        <taxon>Holothuria</taxon>
    </lineage>
</organism>
<dbReference type="GO" id="GO:0006506">
    <property type="term" value="P:GPI anchor biosynthetic process"/>
    <property type="evidence" value="ECO:0007669"/>
    <property type="project" value="UniProtKB-KW"/>
</dbReference>
<dbReference type="EMBL" id="JAIZAY010000015">
    <property type="protein sequence ID" value="KAJ8028826.1"/>
    <property type="molecule type" value="Genomic_DNA"/>
</dbReference>
<keyword evidence="3" id="KW-0337">GPI-anchor biosynthesis</keyword>
<keyword evidence="6" id="KW-0333">Golgi apparatus</keyword>
<protein>
    <submittedName>
        <fullName evidence="10">Post-GPI attachment to protein factor 2</fullName>
    </submittedName>
</protein>
<dbReference type="Pfam" id="PF10277">
    <property type="entry name" value="Frag1"/>
    <property type="match status" value="1"/>
</dbReference>
<evidence type="ECO:0000256" key="5">
    <source>
        <dbReference type="ARBA" id="ARBA00022989"/>
    </source>
</evidence>
<feature type="transmembrane region" description="Helical" evidence="8">
    <location>
        <begin position="210"/>
        <end position="234"/>
    </location>
</feature>
<gene>
    <name evidence="10" type="ORF">HOLleu_31175</name>
</gene>
<dbReference type="GO" id="GO:0000139">
    <property type="term" value="C:Golgi membrane"/>
    <property type="evidence" value="ECO:0007669"/>
    <property type="project" value="UniProtKB-SubCell"/>
</dbReference>
<feature type="transmembrane region" description="Helical" evidence="8">
    <location>
        <begin position="107"/>
        <end position="131"/>
    </location>
</feature>
<accession>A0A9Q1BLI0</accession>
<feature type="domain" description="CWH43-like N-terminal" evidence="9">
    <location>
        <begin position="23"/>
        <end position="240"/>
    </location>
</feature>
<evidence type="ECO:0000313" key="10">
    <source>
        <dbReference type="EMBL" id="KAJ8028826.1"/>
    </source>
</evidence>
<evidence type="ECO:0000256" key="3">
    <source>
        <dbReference type="ARBA" id="ARBA00022502"/>
    </source>
</evidence>
<feature type="transmembrane region" description="Helical" evidence="8">
    <location>
        <begin position="21"/>
        <end position="45"/>
    </location>
</feature>
<dbReference type="GO" id="GO:0005789">
    <property type="term" value="C:endoplasmic reticulum membrane"/>
    <property type="evidence" value="ECO:0007669"/>
    <property type="project" value="TreeGrafter"/>
</dbReference>
<feature type="transmembrane region" description="Helical" evidence="8">
    <location>
        <begin position="143"/>
        <end position="163"/>
    </location>
</feature>
<evidence type="ECO:0000256" key="4">
    <source>
        <dbReference type="ARBA" id="ARBA00022692"/>
    </source>
</evidence>
<dbReference type="InterPro" id="IPR019402">
    <property type="entry name" value="CWH43_N"/>
</dbReference>
<reference evidence="10" key="1">
    <citation type="submission" date="2021-10" db="EMBL/GenBank/DDBJ databases">
        <title>Tropical sea cucumber genome reveals ecological adaptation and Cuvierian tubules defense mechanism.</title>
        <authorList>
            <person name="Chen T."/>
        </authorList>
    </citation>
    <scope>NUCLEOTIDE SEQUENCE</scope>
    <source>
        <strain evidence="10">Nanhai2018</strain>
        <tissue evidence="10">Muscle</tissue>
    </source>
</reference>
<keyword evidence="4 8" id="KW-0812">Transmembrane</keyword>
<keyword evidence="5 8" id="KW-1133">Transmembrane helix</keyword>
<sequence length="252" mass="29219">MKKHMVEMKDSDIVKIPFKESTIIIAIVMSGGFILCIVLALMYHFEQTTWTHCEVPNYLPSISAAISVPPSAYVWRLVVAVCSAPRIATVFFHYRHYSNQEVAQKQYYILCRICFTCEFLENICLIGLTYVSSVENHGWHAKFFIGFQVFAMIFMPLMCKVYSMAPGDETTSGLRKKTSVRGKWIVLMVNFFTFFFAMYCYYIHNRDCQPGVYTMFALFEYAVVLTNVSFHALVSLDFKDREIYFGVKKRPL</sequence>
<evidence type="ECO:0000256" key="6">
    <source>
        <dbReference type="ARBA" id="ARBA00023034"/>
    </source>
</evidence>
<dbReference type="PANTHER" id="PTHR12892:SF11">
    <property type="entry name" value="POST-GPI ATTACHMENT TO PROTEINS FACTOR 2"/>
    <property type="match status" value="1"/>
</dbReference>
<feature type="transmembrane region" description="Helical" evidence="8">
    <location>
        <begin position="73"/>
        <end position="95"/>
    </location>
</feature>
<name>A0A9Q1BLI0_HOLLE</name>
<evidence type="ECO:0000259" key="9">
    <source>
        <dbReference type="Pfam" id="PF10277"/>
    </source>
</evidence>
<keyword evidence="7 8" id="KW-0472">Membrane</keyword>
<evidence type="ECO:0000256" key="8">
    <source>
        <dbReference type="SAM" id="Phobius"/>
    </source>
</evidence>
<dbReference type="Proteomes" id="UP001152320">
    <property type="component" value="Chromosome 15"/>
</dbReference>
<dbReference type="InterPro" id="IPR039545">
    <property type="entry name" value="PGAP2"/>
</dbReference>
<evidence type="ECO:0000256" key="2">
    <source>
        <dbReference type="ARBA" id="ARBA00007414"/>
    </source>
</evidence>
<dbReference type="OrthoDB" id="68581at2759"/>
<comment type="similarity">
    <text evidence="2">Belongs to the PGAP2 family.</text>
</comment>
<comment type="subcellular location">
    <subcellularLocation>
        <location evidence="1">Golgi apparatus membrane</location>
        <topology evidence="1">Multi-pass membrane protein</topology>
    </subcellularLocation>
</comment>